<dbReference type="EMBL" id="MFJC01000013">
    <property type="protein sequence ID" value="OGG09826.1"/>
    <property type="molecule type" value="Genomic_DNA"/>
</dbReference>
<name>A0A1F5ZBG2_9BACT</name>
<evidence type="ECO:0000313" key="1">
    <source>
        <dbReference type="EMBL" id="OGG09826.1"/>
    </source>
</evidence>
<gene>
    <name evidence="1" type="ORF">A2154_00450</name>
</gene>
<organism evidence="1 2">
    <name type="scientific">Candidatus Gottesmanbacteria bacterium RBG_16_43_7</name>
    <dbReference type="NCBI Taxonomy" id="1798373"/>
    <lineage>
        <taxon>Bacteria</taxon>
        <taxon>Candidatus Gottesmaniibacteriota</taxon>
    </lineage>
</organism>
<accession>A0A1F5ZBG2</accession>
<dbReference type="AlphaFoldDB" id="A0A1F5ZBG2"/>
<dbReference type="Proteomes" id="UP000176854">
    <property type="component" value="Unassembled WGS sequence"/>
</dbReference>
<protein>
    <submittedName>
        <fullName evidence="1">Uncharacterized protein</fullName>
    </submittedName>
</protein>
<reference evidence="1 2" key="1">
    <citation type="journal article" date="2016" name="Nat. Commun.">
        <title>Thousands of microbial genomes shed light on interconnected biogeochemical processes in an aquifer system.</title>
        <authorList>
            <person name="Anantharaman K."/>
            <person name="Brown C.T."/>
            <person name="Hug L.A."/>
            <person name="Sharon I."/>
            <person name="Castelle C.J."/>
            <person name="Probst A.J."/>
            <person name="Thomas B.C."/>
            <person name="Singh A."/>
            <person name="Wilkins M.J."/>
            <person name="Karaoz U."/>
            <person name="Brodie E.L."/>
            <person name="Williams K.H."/>
            <person name="Hubbard S.S."/>
            <person name="Banfield J.F."/>
        </authorList>
    </citation>
    <scope>NUCLEOTIDE SEQUENCE [LARGE SCALE GENOMIC DNA]</scope>
</reference>
<evidence type="ECO:0000313" key="2">
    <source>
        <dbReference type="Proteomes" id="UP000176854"/>
    </source>
</evidence>
<proteinExistence type="predicted"/>
<dbReference type="STRING" id="1798373.A2154_00450"/>
<sequence length="435" mass="50170">MNHERPDSNETDEHSLFLSEITSLSLIYSKKLPELDILGPNFNPPRRVPFSYDLTLGPDGNQYKINFGIIFTDEWTTHEWLPHVSWKICFNNQKIFSQDGIVNTAVELHAKDFQSRQTVESAILREFRHAIGGPDTEVPFMDYETYSLESLSGEYRYFENIYLVLMTHMKERGLVMPPILGKRDYIRQPMLAGEVSKVDQIIAFIMASEPRKFPGYIQAHMKYEAEEIKKHAIWEAKKRNPAVPIQEAFPYLKVYEIERGKPIFPPYTVLAVENDLNYYGSFSSTVIRSLEADGRFRESQVIREINLSMCMQLCQAGRVDIVLFDWTNPSHEEIWSLSYENPNPFYQMLHGSAQAVISTDENGIITATPDGRLLDSKGMIEESEKIDMRNKWMDLIRSSCSECGVQTPPSFIFRSKAEFQDIAKIVCQKLNRSIS</sequence>
<comment type="caution">
    <text evidence="1">The sequence shown here is derived from an EMBL/GenBank/DDBJ whole genome shotgun (WGS) entry which is preliminary data.</text>
</comment>